<name>A0A1V4AW21_9BACT</name>
<reference evidence="3 4" key="1">
    <citation type="journal article" date="2017" name="Water Res.">
        <title>Discovery and metagenomic analysis of an anammox bacterial enrichment related to Candidatus "Brocadia caroliniensis" in a full-scale glycerol-fed nitritation-denitritation separate centrate treatment process.</title>
        <authorList>
            <person name="Park H."/>
            <person name="Brotto A.C."/>
            <person name="van Loosdrecht M.C."/>
            <person name="Chandran K."/>
        </authorList>
    </citation>
    <scope>NUCLEOTIDE SEQUENCE [LARGE SCALE GENOMIC DNA]</scope>
    <source>
        <strain evidence="3">26THWARD</strain>
    </source>
</reference>
<evidence type="ECO:0000256" key="1">
    <source>
        <dbReference type="SAM" id="Phobius"/>
    </source>
</evidence>
<protein>
    <submittedName>
        <fullName evidence="3">Lipid A biosynthesis protein</fullName>
    </submittedName>
</protein>
<dbReference type="GO" id="GO:0016020">
    <property type="term" value="C:membrane"/>
    <property type="evidence" value="ECO:0007669"/>
    <property type="project" value="GOC"/>
</dbReference>
<keyword evidence="1" id="KW-0472">Membrane</keyword>
<feature type="transmembrane region" description="Helical" evidence="1">
    <location>
        <begin position="44"/>
        <end position="61"/>
    </location>
</feature>
<dbReference type="STRING" id="1004156.AYP45_04040"/>
<evidence type="ECO:0000313" key="4">
    <source>
        <dbReference type="Proteomes" id="UP000189681"/>
    </source>
</evidence>
<dbReference type="SMART" id="SM01259">
    <property type="entry name" value="LAB_N"/>
    <property type="match status" value="1"/>
</dbReference>
<dbReference type="Pfam" id="PF07578">
    <property type="entry name" value="LAB_N"/>
    <property type="match status" value="1"/>
</dbReference>
<proteinExistence type="predicted"/>
<accession>A0A1V4AW21</accession>
<feature type="domain" description="Lipid A biosynthesis N-terminal" evidence="2">
    <location>
        <begin position="14"/>
        <end position="85"/>
    </location>
</feature>
<dbReference type="Proteomes" id="UP000189681">
    <property type="component" value="Unassembled WGS sequence"/>
</dbReference>
<dbReference type="InterPro" id="IPR011499">
    <property type="entry name" value="Lipid_A_biosynth_N"/>
</dbReference>
<evidence type="ECO:0000313" key="3">
    <source>
        <dbReference type="EMBL" id="OOP57333.1"/>
    </source>
</evidence>
<dbReference type="EMBL" id="AYTS01000035">
    <property type="protein sequence ID" value="OOP57333.1"/>
    <property type="molecule type" value="Genomic_DNA"/>
</dbReference>
<organism evidence="3 4">
    <name type="scientific">Candidatus Brocadia carolinensis</name>
    <dbReference type="NCBI Taxonomy" id="1004156"/>
    <lineage>
        <taxon>Bacteria</taxon>
        <taxon>Pseudomonadati</taxon>
        <taxon>Planctomycetota</taxon>
        <taxon>Candidatus Brocadiia</taxon>
        <taxon>Candidatus Brocadiales</taxon>
        <taxon>Candidatus Brocadiaceae</taxon>
        <taxon>Candidatus Brocadia</taxon>
    </lineage>
</organism>
<dbReference type="GO" id="GO:0009245">
    <property type="term" value="P:lipid A biosynthetic process"/>
    <property type="evidence" value="ECO:0007669"/>
    <property type="project" value="InterPro"/>
</dbReference>
<feature type="transmembrane region" description="Helical" evidence="1">
    <location>
        <begin position="12"/>
        <end position="32"/>
    </location>
</feature>
<gene>
    <name evidence="3" type="ORF">AYP45_04040</name>
</gene>
<sequence length="109" mass="12707">METLIRHINFWVTFGFVGQLLFGSRFFIQWIVSEKRGESIIPELFWYFSMAGSVLLFSYAIHKRDPVFIMGQCSGIFIYTRNIMLIFKKKRLLTTATGCEINPLKTAVE</sequence>
<comment type="caution">
    <text evidence="3">The sequence shown here is derived from an EMBL/GenBank/DDBJ whole genome shotgun (WGS) entry which is preliminary data.</text>
</comment>
<dbReference type="AlphaFoldDB" id="A0A1V4AW21"/>
<evidence type="ECO:0000259" key="2">
    <source>
        <dbReference type="SMART" id="SM01259"/>
    </source>
</evidence>
<keyword evidence="1" id="KW-1133">Transmembrane helix</keyword>
<dbReference type="GO" id="GO:0008915">
    <property type="term" value="F:lipid-A-disaccharide synthase activity"/>
    <property type="evidence" value="ECO:0007669"/>
    <property type="project" value="InterPro"/>
</dbReference>
<dbReference type="Gene3D" id="1.20.1280.290">
    <property type="match status" value="1"/>
</dbReference>
<keyword evidence="1" id="KW-0812">Transmembrane</keyword>